<gene>
    <name evidence="1" type="ORF">J5474_15895</name>
</gene>
<evidence type="ECO:0000313" key="1">
    <source>
        <dbReference type="EMBL" id="MBP0483963.1"/>
    </source>
</evidence>
<dbReference type="Pfam" id="PF06252">
    <property type="entry name" value="GemA"/>
    <property type="match status" value="1"/>
</dbReference>
<protein>
    <submittedName>
        <fullName evidence="1">Regulatory protein GemA</fullName>
    </submittedName>
</protein>
<reference evidence="1" key="1">
    <citation type="submission" date="2021-03" db="EMBL/GenBank/DDBJ databases">
        <title>Sagittula salina sp. nov. strain M10.9X isolated from the marine waste.</title>
        <authorList>
            <person name="Satari L."/>
            <person name="Molina-Menor E."/>
            <person name="Vidal-Verdu A."/>
            <person name="Pascual J."/>
            <person name="Pereto J."/>
            <person name="Porcar M."/>
        </authorList>
    </citation>
    <scope>NUCLEOTIDE SEQUENCE</scope>
    <source>
        <strain evidence="1">M10.9X</strain>
    </source>
</reference>
<dbReference type="EMBL" id="JAGISH010000009">
    <property type="protein sequence ID" value="MBP0483963.1"/>
    <property type="molecule type" value="Genomic_DNA"/>
</dbReference>
<dbReference type="AlphaFoldDB" id="A0A940S1B3"/>
<comment type="caution">
    <text evidence="1">The sequence shown here is derived from an EMBL/GenBank/DDBJ whole genome shotgun (WGS) entry which is preliminary data.</text>
</comment>
<evidence type="ECO:0000313" key="2">
    <source>
        <dbReference type="Proteomes" id="UP000675940"/>
    </source>
</evidence>
<proteinExistence type="predicted"/>
<organism evidence="1 2">
    <name type="scientific">Sagittula salina</name>
    <dbReference type="NCBI Taxonomy" id="2820268"/>
    <lineage>
        <taxon>Bacteria</taxon>
        <taxon>Pseudomonadati</taxon>
        <taxon>Pseudomonadota</taxon>
        <taxon>Alphaproteobacteria</taxon>
        <taxon>Rhodobacterales</taxon>
        <taxon>Roseobacteraceae</taxon>
        <taxon>Sagittula</taxon>
    </lineage>
</organism>
<dbReference type="Proteomes" id="UP000675940">
    <property type="component" value="Unassembled WGS sequence"/>
</dbReference>
<sequence>MTDRTIRTIHVACRVLGIDEDTRKTMQLELVGKASLSDMSDAEHQQVLDALSARGFRPSARGKGRFRQASRGDVRLIFVLWRALGDAGVLKDPSARGLHAFVRNRFEGSWGSVPIDINTMRDRAQIDAVLNALKQWLKREKIDFDWERIKG</sequence>
<dbReference type="InterPro" id="IPR009363">
    <property type="entry name" value="Phage_Mu_Gp16"/>
</dbReference>
<dbReference type="RefSeq" id="WP_209361913.1">
    <property type="nucleotide sequence ID" value="NZ_JAGISH010000009.1"/>
</dbReference>
<keyword evidence="2" id="KW-1185">Reference proteome</keyword>
<name>A0A940S1B3_9RHOB</name>
<accession>A0A940S1B3</accession>